<evidence type="ECO:0000256" key="4">
    <source>
        <dbReference type="PIRSR" id="PIRSR623088-3"/>
    </source>
</evidence>
<feature type="binding site" evidence="4">
    <location>
        <position position="300"/>
    </location>
    <ligand>
        <name>Zn(2+)</name>
        <dbReference type="ChEBI" id="CHEBI:29105"/>
        <label>2</label>
    </ligand>
</feature>
<dbReference type="InterPro" id="IPR002073">
    <property type="entry name" value="PDEase_catalytic_dom"/>
</dbReference>
<dbReference type="OMA" id="FIEYIVE"/>
<dbReference type="PANTHER" id="PTHR11347">
    <property type="entry name" value="CYCLIC NUCLEOTIDE PHOSPHODIESTERASE"/>
    <property type="match status" value="1"/>
</dbReference>
<feature type="binding site" evidence="4">
    <location>
        <position position="263"/>
    </location>
    <ligand>
        <name>Zn(2+)</name>
        <dbReference type="ChEBI" id="CHEBI:29105"/>
        <label>1</label>
    </ligand>
</feature>
<evidence type="ECO:0000256" key="3">
    <source>
        <dbReference type="PIRSR" id="PIRSR623088-1"/>
    </source>
</evidence>
<dbReference type="eggNOG" id="KOG3688">
    <property type="taxonomic scope" value="Eukaryota"/>
</dbReference>
<dbReference type="CDD" id="cd00077">
    <property type="entry name" value="HDc"/>
    <property type="match status" value="1"/>
</dbReference>
<feature type="active site" description="Proton donor" evidence="3">
    <location>
        <position position="259"/>
    </location>
</feature>
<dbReference type="InParanoid" id="G0QNS6"/>
<dbReference type="GeneID" id="14909305"/>
<dbReference type="GO" id="GO:0004114">
    <property type="term" value="F:3',5'-cyclic-nucleotide phosphodiesterase activity"/>
    <property type="evidence" value="ECO:0007669"/>
    <property type="project" value="InterPro"/>
</dbReference>
<keyword evidence="8" id="KW-1185">Reference proteome</keyword>
<protein>
    <recommendedName>
        <fullName evidence="5">Phosphodiesterase</fullName>
        <ecNumber evidence="5">3.1.4.-</ecNumber>
    </recommendedName>
</protein>
<gene>
    <name evidence="7" type="ORF">IMG5_061160</name>
</gene>
<comment type="cofactor">
    <cofactor evidence="5">
        <name>a divalent metal cation</name>
        <dbReference type="ChEBI" id="CHEBI:60240"/>
    </cofactor>
    <text evidence="5">Binds 2 divalent metal cations per subunit. Site 1 may preferentially bind zinc ions, while site 2 has a preference for magnesium and/or manganese ions.</text>
</comment>
<keyword evidence="2 5" id="KW-0378">Hydrolase</keyword>
<reference evidence="7 8" key="1">
    <citation type="submission" date="2011-07" db="EMBL/GenBank/DDBJ databases">
        <authorList>
            <person name="Coyne R."/>
            <person name="Brami D."/>
            <person name="Johnson J."/>
            <person name="Hostetler J."/>
            <person name="Hannick L."/>
            <person name="Clark T."/>
            <person name="Cassidy-Hanley D."/>
            <person name="Inman J."/>
        </authorList>
    </citation>
    <scope>NUCLEOTIDE SEQUENCE [LARGE SCALE GENOMIC DNA]</scope>
    <source>
        <strain evidence="7 8">G5</strain>
    </source>
</reference>
<feature type="binding site" evidence="4">
    <location>
        <position position="299"/>
    </location>
    <ligand>
        <name>Zn(2+)</name>
        <dbReference type="ChEBI" id="CHEBI:29105"/>
        <label>1</label>
    </ligand>
</feature>
<dbReference type="InterPro" id="IPR036971">
    <property type="entry name" value="PDEase_catalytic_dom_sf"/>
</dbReference>
<evidence type="ECO:0000313" key="8">
    <source>
        <dbReference type="Proteomes" id="UP000008983"/>
    </source>
</evidence>
<evidence type="ECO:0000256" key="1">
    <source>
        <dbReference type="ARBA" id="ARBA00022723"/>
    </source>
</evidence>
<name>G0QNS6_ICHMU</name>
<sequence>MYKKELLTQNEVDLIYDSAVRGNINNFDNSFHNFFKDQISPLLCVFVLEQDFFSQIIFGWEQLVHSDLLQPLENACDYQINIPLAKIQLNCTLNKQHYDKLLHLQIFEKMVLEDPNVKNSWVREFLPDKDLIKIQEDESKNNYGVRLFNPQISQKINKKIKQKNKNNRSMHKIHIENQDTLEYLTITPNDLFAKENEDNQLNQLQFDIFKIDQKEKIRIIWSIFNQRNYFNKYNIQIERFIEFIFKIKQKYNKKGNPFHSFDHGIQVMHGCYVISCHTSASQIIKDLNEFALILSGLCHDISHTARTNVFEVNSMSKLAIRYHDKSVLEQHHIATTFKILKKPEANILANLELDQFQIIRKKVISNILATDIKQHFDLIKQFEMKFSGCILKKNMEIKQDDYKENEINLITNMIIHAADFHGNSQEFEISKKWSLLVNQEFQYQYKDECEQNIPQTPYLKDLDKRDILARSEIGFINAIVKPLWELLNKFLDDELQTSTNNLQNNIINWDKINKQAISIINKLL</sequence>
<comment type="similarity">
    <text evidence="5">Belongs to the cyclic nucleotide phosphodiesterase family.</text>
</comment>
<evidence type="ECO:0000313" key="7">
    <source>
        <dbReference type="EMBL" id="EGR33117.1"/>
    </source>
</evidence>
<dbReference type="STRING" id="857967.G0QNS6"/>
<keyword evidence="1 4" id="KW-0479">Metal-binding</keyword>
<dbReference type="Proteomes" id="UP000008983">
    <property type="component" value="Unassembled WGS sequence"/>
</dbReference>
<dbReference type="InterPro" id="IPR003607">
    <property type="entry name" value="HD/PDEase_dom"/>
</dbReference>
<dbReference type="OrthoDB" id="74705at2759"/>
<dbReference type="InterPro" id="IPR023174">
    <property type="entry name" value="PDEase_CS"/>
</dbReference>
<dbReference type="PROSITE" id="PS00126">
    <property type="entry name" value="PDEASE_I_1"/>
    <property type="match status" value="1"/>
</dbReference>
<dbReference type="PROSITE" id="PS51845">
    <property type="entry name" value="PDEASE_I_2"/>
    <property type="match status" value="1"/>
</dbReference>
<organism evidence="7 8">
    <name type="scientific">Ichthyophthirius multifiliis</name>
    <name type="common">White spot disease agent</name>
    <name type="synonym">Ich</name>
    <dbReference type="NCBI Taxonomy" id="5932"/>
    <lineage>
        <taxon>Eukaryota</taxon>
        <taxon>Sar</taxon>
        <taxon>Alveolata</taxon>
        <taxon>Ciliophora</taxon>
        <taxon>Intramacronucleata</taxon>
        <taxon>Oligohymenophorea</taxon>
        <taxon>Hymenostomatida</taxon>
        <taxon>Ophryoglenina</taxon>
        <taxon>Ichthyophthirius</taxon>
    </lineage>
</organism>
<dbReference type="EMBL" id="GL983508">
    <property type="protein sequence ID" value="EGR33117.1"/>
    <property type="molecule type" value="Genomic_DNA"/>
</dbReference>
<proteinExistence type="inferred from homology"/>
<evidence type="ECO:0000259" key="6">
    <source>
        <dbReference type="PROSITE" id="PS51845"/>
    </source>
</evidence>
<dbReference type="GO" id="GO:0007165">
    <property type="term" value="P:signal transduction"/>
    <property type="evidence" value="ECO:0007669"/>
    <property type="project" value="InterPro"/>
</dbReference>
<dbReference type="SUPFAM" id="SSF109604">
    <property type="entry name" value="HD-domain/PDEase-like"/>
    <property type="match status" value="1"/>
</dbReference>
<dbReference type="Gene3D" id="1.10.1300.10">
    <property type="entry name" value="3'5'-cyclic nucleotide phosphodiesterase, catalytic domain"/>
    <property type="match status" value="1"/>
</dbReference>
<dbReference type="RefSeq" id="XP_004037103.1">
    <property type="nucleotide sequence ID" value="XM_004037055.1"/>
</dbReference>
<dbReference type="AlphaFoldDB" id="G0QNS6"/>
<evidence type="ECO:0000256" key="2">
    <source>
        <dbReference type="ARBA" id="ARBA00022801"/>
    </source>
</evidence>
<dbReference type="PRINTS" id="PR00387">
    <property type="entry name" value="PDIESTERASE1"/>
</dbReference>
<dbReference type="EC" id="3.1.4.-" evidence="5"/>
<dbReference type="GO" id="GO:0046872">
    <property type="term" value="F:metal ion binding"/>
    <property type="evidence" value="ECO:0007669"/>
    <property type="project" value="UniProtKB-KW"/>
</dbReference>
<feature type="binding site" evidence="4">
    <location>
        <position position="419"/>
    </location>
    <ligand>
        <name>Zn(2+)</name>
        <dbReference type="ChEBI" id="CHEBI:29105"/>
        <label>1</label>
    </ligand>
</feature>
<feature type="binding site" evidence="4">
    <location>
        <position position="300"/>
    </location>
    <ligand>
        <name>Zn(2+)</name>
        <dbReference type="ChEBI" id="CHEBI:29105"/>
        <label>1</label>
    </ligand>
</feature>
<accession>G0QNS6</accession>
<dbReference type="InterPro" id="IPR023088">
    <property type="entry name" value="PDEase"/>
</dbReference>
<dbReference type="Pfam" id="PF00233">
    <property type="entry name" value="PDEase_I"/>
    <property type="match status" value="1"/>
</dbReference>
<feature type="domain" description="PDEase" evidence="6">
    <location>
        <begin position="179"/>
        <end position="516"/>
    </location>
</feature>
<evidence type="ECO:0000256" key="5">
    <source>
        <dbReference type="RuleBase" id="RU363067"/>
    </source>
</evidence>